<evidence type="ECO:0000313" key="2">
    <source>
        <dbReference type="Proteomes" id="UP001055811"/>
    </source>
</evidence>
<dbReference type="Proteomes" id="UP001055811">
    <property type="component" value="Linkage Group LG07"/>
</dbReference>
<keyword evidence="2" id="KW-1185">Reference proteome</keyword>
<accession>A0ACB9AK81</accession>
<dbReference type="EMBL" id="CM042015">
    <property type="protein sequence ID" value="KAI3709773.1"/>
    <property type="molecule type" value="Genomic_DNA"/>
</dbReference>
<organism evidence="1 2">
    <name type="scientific">Cichorium intybus</name>
    <name type="common">Chicory</name>
    <dbReference type="NCBI Taxonomy" id="13427"/>
    <lineage>
        <taxon>Eukaryota</taxon>
        <taxon>Viridiplantae</taxon>
        <taxon>Streptophyta</taxon>
        <taxon>Embryophyta</taxon>
        <taxon>Tracheophyta</taxon>
        <taxon>Spermatophyta</taxon>
        <taxon>Magnoliopsida</taxon>
        <taxon>eudicotyledons</taxon>
        <taxon>Gunneridae</taxon>
        <taxon>Pentapetalae</taxon>
        <taxon>asterids</taxon>
        <taxon>campanulids</taxon>
        <taxon>Asterales</taxon>
        <taxon>Asteraceae</taxon>
        <taxon>Cichorioideae</taxon>
        <taxon>Cichorieae</taxon>
        <taxon>Cichoriinae</taxon>
        <taxon>Cichorium</taxon>
    </lineage>
</organism>
<protein>
    <submittedName>
        <fullName evidence="1">Uncharacterized protein</fullName>
    </submittedName>
</protein>
<comment type="caution">
    <text evidence="1">The sequence shown here is derived from an EMBL/GenBank/DDBJ whole genome shotgun (WGS) entry which is preliminary data.</text>
</comment>
<proteinExistence type="predicted"/>
<reference evidence="2" key="1">
    <citation type="journal article" date="2022" name="Mol. Ecol. Resour.">
        <title>The genomes of chicory, endive, great burdock and yacon provide insights into Asteraceae palaeo-polyploidization history and plant inulin production.</title>
        <authorList>
            <person name="Fan W."/>
            <person name="Wang S."/>
            <person name="Wang H."/>
            <person name="Wang A."/>
            <person name="Jiang F."/>
            <person name="Liu H."/>
            <person name="Zhao H."/>
            <person name="Xu D."/>
            <person name="Zhang Y."/>
        </authorList>
    </citation>
    <scope>NUCLEOTIDE SEQUENCE [LARGE SCALE GENOMIC DNA]</scope>
    <source>
        <strain evidence="2">cv. Punajuju</strain>
    </source>
</reference>
<reference evidence="1 2" key="2">
    <citation type="journal article" date="2022" name="Mol. Ecol. Resour.">
        <title>The genomes of chicory, endive, great burdock and yacon provide insights into Asteraceae paleo-polyploidization history and plant inulin production.</title>
        <authorList>
            <person name="Fan W."/>
            <person name="Wang S."/>
            <person name="Wang H."/>
            <person name="Wang A."/>
            <person name="Jiang F."/>
            <person name="Liu H."/>
            <person name="Zhao H."/>
            <person name="Xu D."/>
            <person name="Zhang Y."/>
        </authorList>
    </citation>
    <scope>NUCLEOTIDE SEQUENCE [LARGE SCALE GENOMIC DNA]</scope>
    <source>
        <strain evidence="2">cv. Punajuju</strain>
        <tissue evidence="1">Leaves</tissue>
    </source>
</reference>
<gene>
    <name evidence="1" type="ORF">L2E82_39539</name>
</gene>
<sequence>MTATIAIPSPSWFFLEDSKADPSKSGGYLFCFRPPPLPLRPPSLLLFFCLHIHSFTTNRIVTATDRRQPHRETHHHLSNFDFLHITG</sequence>
<evidence type="ECO:0000313" key="1">
    <source>
        <dbReference type="EMBL" id="KAI3709773.1"/>
    </source>
</evidence>
<name>A0ACB9AK81_CICIN</name>